<dbReference type="InterPro" id="IPR012338">
    <property type="entry name" value="Beta-lactam/transpept-like"/>
</dbReference>
<dbReference type="RefSeq" id="WP_092273762.1">
    <property type="nucleotide sequence ID" value="NZ_FORT01000015.1"/>
</dbReference>
<keyword evidence="5" id="KW-1185">Reference proteome</keyword>
<protein>
    <submittedName>
        <fullName evidence="4">CubicO group peptidase, beta-lactamase class C family</fullName>
    </submittedName>
</protein>
<dbReference type="Pfam" id="PF00144">
    <property type="entry name" value="Beta-lactamase"/>
    <property type="match status" value="1"/>
</dbReference>
<dbReference type="Gene3D" id="3.40.710.10">
    <property type="entry name" value="DD-peptidase/beta-lactamase superfamily"/>
    <property type="match status" value="1"/>
</dbReference>
<feature type="domain" description="Beta-lactamase-related" evidence="3">
    <location>
        <begin position="11"/>
        <end position="317"/>
    </location>
</feature>
<dbReference type="STRING" id="1884381.SAMN05518846_11589"/>
<evidence type="ECO:0000313" key="4">
    <source>
        <dbReference type="EMBL" id="SFK56349.1"/>
    </source>
</evidence>
<reference evidence="5" key="1">
    <citation type="submission" date="2016-10" db="EMBL/GenBank/DDBJ databases">
        <authorList>
            <person name="Varghese N."/>
            <person name="Submissions S."/>
        </authorList>
    </citation>
    <scope>NUCLEOTIDE SEQUENCE [LARGE SCALE GENOMIC DNA]</scope>
    <source>
        <strain evidence="5">OK042</strain>
    </source>
</reference>
<sequence>MNTTAALENYVEGYEERGYFSGTLLLAKDNQILLQKAMGYANFEHGVKNTTKTRFRIGSITKGFTAMAILLLCEKGLLRLEDPIQLYMEDVTYEDRVTIHHLLTHTSGIPNFTSLPDYWATTMRLPTTLQQIVRSIARLPLDFAPGTRYEYSNSGYILLTAIIEKVSSTSYARFLREHIWLPLGMLDTGCEENRAVVKGLATGYTVWEDFIHTEYIDMTIPRGAYGMYSTVEDLWKWDQALYTEQLISAEWMVKLFEPHASHYGYGWAVHHHGGKKVISHFGDINGFQSDLYRCVDDHLVVIALSNVNLTPVAKLTRDLAKIALGEPVETLSRQSCFMQETADAIAQSVGTYIDPSNERMRVEITEEPLGIFVTHPKMYGVPYKFRLRLVAHTAEYAEWVTDVVNETFRVFFPSDHRGYDLLFTDEYGKVEKLSTKAKRS</sequence>
<dbReference type="PANTHER" id="PTHR46825">
    <property type="entry name" value="D-ALANYL-D-ALANINE-CARBOXYPEPTIDASE/ENDOPEPTIDASE AMPH"/>
    <property type="match status" value="1"/>
</dbReference>
<evidence type="ECO:0000256" key="1">
    <source>
        <dbReference type="ARBA" id="ARBA00004370"/>
    </source>
</evidence>
<dbReference type="SUPFAM" id="SSF56601">
    <property type="entry name" value="beta-lactamase/transpeptidase-like"/>
    <property type="match status" value="1"/>
</dbReference>
<evidence type="ECO:0000313" key="5">
    <source>
        <dbReference type="Proteomes" id="UP000198915"/>
    </source>
</evidence>
<evidence type="ECO:0000256" key="2">
    <source>
        <dbReference type="ARBA" id="ARBA00023136"/>
    </source>
</evidence>
<dbReference type="InterPro" id="IPR001466">
    <property type="entry name" value="Beta-lactam-related"/>
</dbReference>
<dbReference type="PANTHER" id="PTHR46825:SF11">
    <property type="entry name" value="PENICILLIN-BINDING PROTEIN 4"/>
    <property type="match status" value="1"/>
</dbReference>
<gene>
    <name evidence="4" type="ORF">SAMN05518846_11589</name>
</gene>
<name>A0A1I4AKR9_9BACL</name>
<dbReference type="EMBL" id="FORT01000015">
    <property type="protein sequence ID" value="SFK56349.1"/>
    <property type="molecule type" value="Genomic_DNA"/>
</dbReference>
<keyword evidence="2" id="KW-0472">Membrane</keyword>
<dbReference type="InterPro" id="IPR050491">
    <property type="entry name" value="AmpC-like"/>
</dbReference>
<dbReference type="Proteomes" id="UP000198915">
    <property type="component" value="Unassembled WGS sequence"/>
</dbReference>
<evidence type="ECO:0000259" key="3">
    <source>
        <dbReference type="Pfam" id="PF00144"/>
    </source>
</evidence>
<comment type="subcellular location">
    <subcellularLocation>
        <location evidence="1">Membrane</location>
    </subcellularLocation>
</comment>
<accession>A0A1I4AKR9</accession>
<proteinExistence type="predicted"/>
<dbReference type="AlphaFoldDB" id="A0A1I4AKR9"/>
<dbReference type="GO" id="GO:0016020">
    <property type="term" value="C:membrane"/>
    <property type="evidence" value="ECO:0007669"/>
    <property type="project" value="UniProtKB-SubCell"/>
</dbReference>
<organism evidence="4 5">
    <name type="scientific">Brevibacillus centrosporus</name>
    <dbReference type="NCBI Taxonomy" id="54910"/>
    <lineage>
        <taxon>Bacteria</taxon>
        <taxon>Bacillati</taxon>
        <taxon>Bacillota</taxon>
        <taxon>Bacilli</taxon>
        <taxon>Bacillales</taxon>
        <taxon>Paenibacillaceae</taxon>
        <taxon>Brevibacillus</taxon>
    </lineage>
</organism>